<feature type="compositionally biased region" description="Basic and acidic residues" evidence="1">
    <location>
        <begin position="19"/>
        <end position="30"/>
    </location>
</feature>
<dbReference type="GO" id="GO:0005737">
    <property type="term" value="C:cytoplasm"/>
    <property type="evidence" value="ECO:0007669"/>
    <property type="project" value="TreeGrafter"/>
</dbReference>
<dbReference type="PANTHER" id="PTHR48100">
    <property type="entry name" value="BROAD-SPECIFICITY PHOSPHATASE YOR283W-RELATED"/>
    <property type="match status" value="1"/>
</dbReference>
<dbReference type="Gene3D" id="3.40.50.1240">
    <property type="entry name" value="Phosphoglycerate mutase-like"/>
    <property type="match status" value="1"/>
</dbReference>
<dbReference type="SUPFAM" id="SSF53254">
    <property type="entry name" value="Phosphoglycerate mutase-like"/>
    <property type="match status" value="1"/>
</dbReference>
<dbReference type="InParanoid" id="C5KXN5"/>
<organism evidence="3">
    <name type="scientific">Perkinsus marinus (strain ATCC 50983 / TXsc)</name>
    <dbReference type="NCBI Taxonomy" id="423536"/>
    <lineage>
        <taxon>Eukaryota</taxon>
        <taxon>Sar</taxon>
        <taxon>Alveolata</taxon>
        <taxon>Perkinsozoa</taxon>
        <taxon>Perkinsea</taxon>
        <taxon>Perkinsida</taxon>
        <taxon>Perkinsidae</taxon>
        <taxon>Perkinsus</taxon>
    </lineage>
</organism>
<sequence length="291" mass="32360">MTVYVVFVRHAESANNKRGANDTRGNEDHFGTANQRTRAHSAQGREADPALTERGLRQAEATARYLDGLAEKGVWTVRKLIVSPMLRTLHTARPMMKTRLGEGEVAIDSRFHEEGGLFQGPRSCRGKDEEFVFGLNRREAFEELDCNRGFEDVQWIGPEESEINGWWTGGFEEQAATRARAKCVAEALWDAVGEIEEEHAGEDNSAIVVVSHGLFLDAVYCELLGMSNVGERSSFFMTANCSVSVMMFSESHRKRRCGFVCHGSIAHLPAELRTGHSIGGLKLDQKWVALS</sequence>
<dbReference type="OMA" id="SEACASW"/>
<evidence type="ECO:0000313" key="2">
    <source>
        <dbReference type="EMBL" id="EER10759.1"/>
    </source>
</evidence>
<feature type="region of interest" description="Disordered" evidence="1">
    <location>
        <begin position="15"/>
        <end position="50"/>
    </location>
</feature>
<dbReference type="CDD" id="cd07067">
    <property type="entry name" value="HP_PGM_like"/>
    <property type="match status" value="1"/>
</dbReference>
<name>C5KXN5_PERM5</name>
<dbReference type="OrthoDB" id="496981at2759"/>
<dbReference type="AlphaFoldDB" id="C5KXN5"/>
<gene>
    <name evidence="2" type="ORF">Pmar_PMAR000803</name>
</gene>
<reference evidence="2 3" key="1">
    <citation type="submission" date="2008-07" db="EMBL/GenBank/DDBJ databases">
        <authorList>
            <person name="El-Sayed N."/>
            <person name="Caler E."/>
            <person name="Inman J."/>
            <person name="Amedeo P."/>
            <person name="Hass B."/>
            <person name="Wortman J."/>
        </authorList>
    </citation>
    <scope>NUCLEOTIDE SEQUENCE [LARGE SCALE GENOMIC DNA]</scope>
    <source>
        <strain evidence="3">ATCC 50983 / TXsc</strain>
    </source>
</reference>
<dbReference type="Proteomes" id="UP000007800">
    <property type="component" value="Unassembled WGS sequence"/>
</dbReference>
<proteinExistence type="predicted"/>
<dbReference type="Pfam" id="PF00300">
    <property type="entry name" value="His_Phos_1"/>
    <property type="match status" value="2"/>
</dbReference>
<dbReference type="RefSeq" id="XP_002778964.1">
    <property type="nucleotide sequence ID" value="XM_002778918.1"/>
</dbReference>
<dbReference type="GeneID" id="9039068"/>
<dbReference type="InterPro" id="IPR050275">
    <property type="entry name" value="PGM_Phosphatase"/>
</dbReference>
<accession>C5KXN5</accession>
<dbReference type="InterPro" id="IPR013078">
    <property type="entry name" value="His_Pase_superF_clade-1"/>
</dbReference>
<dbReference type="SMART" id="SM00855">
    <property type="entry name" value="PGAM"/>
    <property type="match status" value="1"/>
</dbReference>
<keyword evidence="3" id="KW-1185">Reference proteome</keyword>
<dbReference type="EMBL" id="GG677256">
    <property type="protein sequence ID" value="EER10759.1"/>
    <property type="molecule type" value="Genomic_DNA"/>
</dbReference>
<evidence type="ECO:0000256" key="1">
    <source>
        <dbReference type="SAM" id="MobiDB-lite"/>
    </source>
</evidence>
<protein>
    <submittedName>
        <fullName evidence="2">Phosphoglycerate mutase domain protein, putative</fullName>
    </submittedName>
</protein>
<evidence type="ECO:0000313" key="3">
    <source>
        <dbReference type="Proteomes" id="UP000007800"/>
    </source>
</evidence>
<dbReference type="PANTHER" id="PTHR48100:SF1">
    <property type="entry name" value="HISTIDINE PHOSPHATASE FAMILY PROTEIN-RELATED"/>
    <property type="match status" value="1"/>
</dbReference>
<dbReference type="GO" id="GO:0016791">
    <property type="term" value="F:phosphatase activity"/>
    <property type="evidence" value="ECO:0007669"/>
    <property type="project" value="TreeGrafter"/>
</dbReference>
<dbReference type="InterPro" id="IPR029033">
    <property type="entry name" value="His_PPase_superfam"/>
</dbReference>